<dbReference type="VEuPathDB" id="FungiDB:EMCG_00884"/>
<dbReference type="PANTHER" id="PTHR30613">
    <property type="entry name" value="UNCHARACTERIZED PROTEIN YBIU-RELATED"/>
    <property type="match status" value="1"/>
</dbReference>
<dbReference type="PANTHER" id="PTHR30613:SF1">
    <property type="entry name" value="DUF1479 DOMAIN PROTEIN (AFU_ORTHOLOGUE AFUA_5G09280)"/>
    <property type="match status" value="1"/>
</dbReference>
<reference evidence="2" key="1">
    <citation type="journal article" date="2015" name="PLoS Genet.">
        <title>The dynamic genome and transcriptome of the human fungal pathogen Blastomyces and close relative Emmonsia.</title>
        <authorList>
            <person name="Munoz J.F."/>
            <person name="Gauthier G.M."/>
            <person name="Desjardins C.A."/>
            <person name="Gallo J.E."/>
            <person name="Holder J."/>
            <person name="Sullivan T.D."/>
            <person name="Marty A.J."/>
            <person name="Carmen J.C."/>
            <person name="Chen Z."/>
            <person name="Ding L."/>
            <person name="Gujja S."/>
            <person name="Magrini V."/>
            <person name="Misas E."/>
            <person name="Mitreva M."/>
            <person name="Priest M."/>
            <person name="Saif S."/>
            <person name="Whiston E.A."/>
            <person name="Young S."/>
            <person name="Zeng Q."/>
            <person name="Goldman W.E."/>
            <person name="Mardis E.R."/>
            <person name="Taylor J.W."/>
            <person name="McEwen J.G."/>
            <person name="Clay O.K."/>
            <person name="Klein B.S."/>
            <person name="Cuomo C.A."/>
        </authorList>
    </citation>
    <scope>NUCLEOTIDE SEQUENCE [LARGE SCALE GENOMIC DNA]</scope>
    <source>
        <strain evidence="2">UAMH 3008</strain>
    </source>
</reference>
<evidence type="ECO:0000313" key="1">
    <source>
        <dbReference type="EMBL" id="KKZ59019.1"/>
    </source>
</evidence>
<gene>
    <name evidence="1" type="ORF">EMCG_00884</name>
</gene>
<evidence type="ECO:0000313" key="2">
    <source>
        <dbReference type="Proteomes" id="UP000034164"/>
    </source>
</evidence>
<protein>
    <recommendedName>
        <fullName evidence="3">DUF1479 domain protein</fullName>
    </recommendedName>
</protein>
<dbReference type="InterPro" id="IPR010856">
    <property type="entry name" value="Gig2-like"/>
</dbReference>
<dbReference type="EMBL" id="LCZI01001691">
    <property type="protein sequence ID" value="KKZ59019.1"/>
    <property type="molecule type" value="Genomic_DNA"/>
</dbReference>
<proteinExistence type="predicted"/>
<dbReference type="SUPFAM" id="SSF51197">
    <property type="entry name" value="Clavaminate synthase-like"/>
    <property type="match status" value="1"/>
</dbReference>
<dbReference type="Proteomes" id="UP000034164">
    <property type="component" value="Unassembled WGS sequence"/>
</dbReference>
<accession>A0A0G2HNP8</accession>
<dbReference type="Pfam" id="PF07350">
    <property type="entry name" value="Gig2-like"/>
    <property type="match status" value="1"/>
</dbReference>
<organism evidence="1 2">
    <name type="scientific">[Emmonsia] crescens</name>
    <dbReference type="NCBI Taxonomy" id="73230"/>
    <lineage>
        <taxon>Eukaryota</taxon>
        <taxon>Fungi</taxon>
        <taxon>Dikarya</taxon>
        <taxon>Ascomycota</taxon>
        <taxon>Pezizomycotina</taxon>
        <taxon>Eurotiomycetes</taxon>
        <taxon>Eurotiomycetidae</taxon>
        <taxon>Onygenales</taxon>
        <taxon>Ajellomycetaceae</taxon>
        <taxon>Emergomyces</taxon>
    </lineage>
</organism>
<dbReference type="OrthoDB" id="8249012at2759"/>
<evidence type="ECO:0008006" key="3">
    <source>
        <dbReference type="Google" id="ProtNLM"/>
    </source>
</evidence>
<comment type="caution">
    <text evidence="1">The sequence shown here is derived from an EMBL/GenBank/DDBJ whole genome shotgun (WGS) entry which is preliminary data.</text>
</comment>
<dbReference type="Gene3D" id="2.60.120.330">
    <property type="entry name" value="B-lactam Antibiotic, Isopenicillin N Synthase, Chain"/>
    <property type="match status" value="1"/>
</dbReference>
<dbReference type="InterPro" id="IPR027443">
    <property type="entry name" value="IPNS-like_sf"/>
</dbReference>
<name>A0A0G2HNP8_9EURO</name>
<dbReference type="AlphaFoldDB" id="A0A0G2HNP8"/>
<sequence length="485" mass="53793">MTISKVVSQAGIRTGIRIAIRTASTSSQLTKAAGDISSVFPSLRPDYKPKPLPSRFQDLKLNLFQRHGSALKKSWVRLLASLENEVEEIRKTGSNVIPSINYSEILSGKVAPGKLDEIRRRGATIIRGVIPRSTTLDLKQQAREYISANKRRVKAFPPDSPAVYELYWSPSQITARSHPNILQTQRFLQGIWHSSDPQTQLSTTYPLSYADRLRIREPGDAKFALGPHVDGGSLERWEDPEYSKVYQKILEGSWEEYDPFDARHRVHAKMDLYNGAGACSMLRFFQGWLSMSDTGPGEGTLHICPMLKQSTAYTILRPFFDVQTSEPLLDSSFPGSVPGACQEYSDLSHPHLELSTTMVSVPQVEPGDYVAWHCDSLHSVDKEHRGKGDSSVLYIPATPLCEMNARYLQKQRQAALVYSPPWDFPDSGGLGESGFVGAADWSTLSKDGLQAMGMGAVLWQVQEGMSQGEKEAIEIGNKIVFGDAS</sequence>